<dbReference type="Proteomes" id="UP001458880">
    <property type="component" value="Unassembled WGS sequence"/>
</dbReference>
<gene>
    <name evidence="1" type="ORF">QE152_g35159</name>
</gene>
<dbReference type="AlphaFoldDB" id="A0AAW1IRZ8"/>
<keyword evidence="2" id="KW-1185">Reference proteome</keyword>
<proteinExistence type="predicted"/>
<protein>
    <submittedName>
        <fullName evidence="1">Uncharacterized protein</fullName>
    </submittedName>
</protein>
<sequence length="115" mass="13019">MVFQPKGSLKDARMQKEGALVSLHSKYRQSFIVSNKSRWIDKNVDLENPEHVQYLLDTITDYDMAINSDIKGEEDADDNAVLLNLSDVGSAFKSFLSSKASSDLEDEEEELFENI</sequence>
<comment type="caution">
    <text evidence="1">The sequence shown here is derived from an EMBL/GenBank/DDBJ whole genome shotgun (WGS) entry which is preliminary data.</text>
</comment>
<organism evidence="1 2">
    <name type="scientific">Popillia japonica</name>
    <name type="common">Japanese beetle</name>
    <dbReference type="NCBI Taxonomy" id="7064"/>
    <lineage>
        <taxon>Eukaryota</taxon>
        <taxon>Metazoa</taxon>
        <taxon>Ecdysozoa</taxon>
        <taxon>Arthropoda</taxon>
        <taxon>Hexapoda</taxon>
        <taxon>Insecta</taxon>
        <taxon>Pterygota</taxon>
        <taxon>Neoptera</taxon>
        <taxon>Endopterygota</taxon>
        <taxon>Coleoptera</taxon>
        <taxon>Polyphaga</taxon>
        <taxon>Scarabaeiformia</taxon>
        <taxon>Scarabaeidae</taxon>
        <taxon>Rutelinae</taxon>
        <taxon>Popillia</taxon>
    </lineage>
</organism>
<reference evidence="1 2" key="1">
    <citation type="journal article" date="2024" name="BMC Genomics">
        <title>De novo assembly and annotation of Popillia japonica's genome with initial clues to its potential as an invasive pest.</title>
        <authorList>
            <person name="Cucini C."/>
            <person name="Boschi S."/>
            <person name="Funari R."/>
            <person name="Cardaioli E."/>
            <person name="Iannotti N."/>
            <person name="Marturano G."/>
            <person name="Paoli F."/>
            <person name="Bruttini M."/>
            <person name="Carapelli A."/>
            <person name="Frati F."/>
            <person name="Nardi F."/>
        </authorList>
    </citation>
    <scope>NUCLEOTIDE SEQUENCE [LARGE SCALE GENOMIC DNA]</scope>
    <source>
        <strain evidence="1">DMR45628</strain>
    </source>
</reference>
<evidence type="ECO:0000313" key="1">
    <source>
        <dbReference type="EMBL" id="KAK9692452.1"/>
    </source>
</evidence>
<accession>A0AAW1IRZ8</accession>
<name>A0AAW1IRZ8_POPJA</name>
<dbReference type="EMBL" id="JASPKY010000581">
    <property type="protein sequence ID" value="KAK9692452.1"/>
    <property type="molecule type" value="Genomic_DNA"/>
</dbReference>
<evidence type="ECO:0000313" key="2">
    <source>
        <dbReference type="Proteomes" id="UP001458880"/>
    </source>
</evidence>